<organism evidence="1 2">
    <name type="scientific">Eretmocerus hayati</name>
    <dbReference type="NCBI Taxonomy" id="131215"/>
    <lineage>
        <taxon>Eukaryota</taxon>
        <taxon>Metazoa</taxon>
        <taxon>Ecdysozoa</taxon>
        <taxon>Arthropoda</taxon>
        <taxon>Hexapoda</taxon>
        <taxon>Insecta</taxon>
        <taxon>Pterygota</taxon>
        <taxon>Neoptera</taxon>
        <taxon>Endopterygota</taxon>
        <taxon>Hymenoptera</taxon>
        <taxon>Apocrita</taxon>
        <taxon>Proctotrupomorpha</taxon>
        <taxon>Chalcidoidea</taxon>
        <taxon>Aphelinidae</taxon>
        <taxon>Aphelininae</taxon>
        <taxon>Eretmocerus</taxon>
    </lineage>
</organism>
<reference evidence="1" key="1">
    <citation type="submission" date="2023-04" db="EMBL/GenBank/DDBJ databases">
        <title>A chromosome-level genome assembly of the parasitoid wasp Eretmocerus hayati.</title>
        <authorList>
            <person name="Zhong Y."/>
            <person name="Liu S."/>
            <person name="Liu Y."/>
        </authorList>
    </citation>
    <scope>NUCLEOTIDE SEQUENCE</scope>
    <source>
        <strain evidence="1">ZJU_SS_LIU_2023</strain>
    </source>
</reference>
<keyword evidence="2" id="KW-1185">Reference proteome</keyword>
<dbReference type="Proteomes" id="UP001239111">
    <property type="component" value="Chromosome 1"/>
</dbReference>
<protein>
    <submittedName>
        <fullName evidence="1">Uncharacterized protein</fullName>
    </submittedName>
</protein>
<sequence length="120" mass="13361">MELVELEGTPAPGLFEAIAPFLAPLMPVGPGTRAMLEALYHGLFRLQPQARVIQLGHAHGLVALSPDRAIWRCHACVINEPDNFNGYLGWNPFMEHVLGIRPVLNHIYCQCGRIVFFTKT</sequence>
<name>A0ACC2PP93_9HYME</name>
<comment type="caution">
    <text evidence="1">The sequence shown here is derived from an EMBL/GenBank/DDBJ whole genome shotgun (WGS) entry which is preliminary data.</text>
</comment>
<dbReference type="EMBL" id="CM056741">
    <property type="protein sequence ID" value="KAJ8685217.1"/>
    <property type="molecule type" value="Genomic_DNA"/>
</dbReference>
<gene>
    <name evidence="1" type="ORF">QAD02_021010</name>
</gene>
<evidence type="ECO:0000313" key="2">
    <source>
        <dbReference type="Proteomes" id="UP001239111"/>
    </source>
</evidence>
<accession>A0ACC2PP93</accession>
<evidence type="ECO:0000313" key="1">
    <source>
        <dbReference type="EMBL" id="KAJ8685217.1"/>
    </source>
</evidence>
<proteinExistence type="predicted"/>